<comment type="caution">
    <text evidence="2">The sequence shown here is derived from an EMBL/GenBank/DDBJ whole genome shotgun (WGS) entry which is preliminary data.</text>
</comment>
<evidence type="ECO:0000313" key="2">
    <source>
        <dbReference type="EMBL" id="GIX90405.1"/>
    </source>
</evidence>
<protein>
    <submittedName>
        <fullName evidence="2">Uncharacterized protein</fullName>
    </submittedName>
</protein>
<keyword evidence="1" id="KW-0732">Signal</keyword>
<accession>A0AAV4P1H7</accession>
<evidence type="ECO:0000256" key="1">
    <source>
        <dbReference type="SAM" id="SignalP"/>
    </source>
</evidence>
<feature type="chain" id="PRO_5043461566" evidence="1">
    <location>
        <begin position="20"/>
        <end position="192"/>
    </location>
</feature>
<dbReference type="Proteomes" id="UP001054837">
    <property type="component" value="Unassembled WGS sequence"/>
</dbReference>
<dbReference type="EMBL" id="BPLQ01002246">
    <property type="protein sequence ID" value="GIX90405.1"/>
    <property type="molecule type" value="Genomic_DNA"/>
</dbReference>
<gene>
    <name evidence="2" type="ORF">CDAR_499381</name>
</gene>
<sequence>MQLKIVVLFAIFAIACVQGDKECLEEKETTCTMMVTFLLLDDDPSVGVCWKLRNHIECMNDAADECQEDLDPKIKEGLKNLEEYLGENCTNISERAIDETVECETTDDDLTECIFDFLANTLEFIVEQREQKTGYKVNEIEFRCSMYIAVTACAVEKTEKKCGKKAAEDLLEQIIDEAEVNESCEIIGRKKK</sequence>
<proteinExistence type="predicted"/>
<organism evidence="2 3">
    <name type="scientific">Caerostris darwini</name>
    <dbReference type="NCBI Taxonomy" id="1538125"/>
    <lineage>
        <taxon>Eukaryota</taxon>
        <taxon>Metazoa</taxon>
        <taxon>Ecdysozoa</taxon>
        <taxon>Arthropoda</taxon>
        <taxon>Chelicerata</taxon>
        <taxon>Arachnida</taxon>
        <taxon>Araneae</taxon>
        <taxon>Araneomorphae</taxon>
        <taxon>Entelegynae</taxon>
        <taxon>Araneoidea</taxon>
        <taxon>Araneidae</taxon>
        <taxon>Caerostris</taxon>
    </lineage>
</organism>
<name>A0AAV4P1H7_9ARAC</name>
<keyword evidence="3" id="KW-1185">Reference proteome</keyword>
<reference evidence="2 3" key="1">
    <citation type="submission" date="2021-06" db="EMBL/GenBank/DDBJ databases">
        <title>Caerostris darwini draft genome.</title>
        <authorList>
            <person name="Kono N."/>
            <person name="Arakawa K."/>
        </authorList>
    </citation>
    <scope>NUCLEOTIDE SEQUENCE [LARGE SCALE GENOMIC DNA]</scope>
</reference>
<dbReference type="PROSITE" id="PS51257">
    <property type="entry name" value="PROKAR_LIPOPROTEIN"/>
    <property type="match status" value="1"/>
</dbReference>
<evidence type="ECO:0000313" key="3">
    <source>
        <dbReference type="Proteomes" id="UP001054837"/>
    </source>
</evidence>
<dbReference type="AlphaFoldDB" id="A0AAV4P1H7"/>
<feature type="signal peptide" evidence="1">
    <location>
        <begin position="1"/>
        <end position="19"/>
    </location>
</feature>